<keyword evidence="3" id="KW-1185">Reference proteome</keyword>
<dbReference type="Pfam" id="PF13649">
    <property type="entry name" value="Methyltransf_25"/>
    <property type="match status" value="1"/>
</dbReference>
<keyword evidence="2" id="KW-0489">Methyltransferase</keyword>
<evidence type="ECO:0000259" key="1">
    <source>
        <dbReference type="Pfam" id="PF13649"/>
    </source>
</evidence>
<dbReference type="GO" id="GO:0032259">
    <property type="term" value="P:methylation"/>
    <property type="evidence" value="ECO:0007669"/>
    <property type="project" value="UniProtKB-KW"/>
</dbReference>
<dbReference type="InterPro" id="IPR041698">
    <property type="entry name" value="Methyltransf_25"/>
</dbReference>
<dbReference type="GO" id="GO:0008168">
    <property type="term" value="F:methyltransferase activity"/>
    <property type="evidence" value="ECO:0007669"/>
    <property type="project" value="UniProtKB-KW"/>
</dbReference>
<feature type="domain" description="Methyltransferase" evidence="1">
    <location>
        <begin position="60"/>
        <end position="143"/>
    </location>
</feature>
<name>A0ABZ2XTY6_9RHOB</name>
<dbReference type="SUPFAM" id="SSF53335">
    <property type="entry name" value="S-adenosyl-L-methionine-dependent methyltransferases"/>
    <property type="match status" value="1"/>
</dbReference>
<dbReference type="Proteomes" id="UP001623232">
    <property type="component" value="Chromosome"/>
</dbReference>
<dbReference type="Gene3D" id="3.40.50.150">
    <property type="entry name" value="Vaccinia Virus protein VP39"/>
    <property type="match status" value="1"/>
</dbReference>
<protein>
    <submittedName>
        <fullName evidence="2">Methyltransferase domain-containing protein</fullName>
    </submittedName>
</protein>
<sequence length="211" mass="23513">MKRANPDLQSAYALDTPEGAKQLYADWAESYDQNFAADQDYLLPEITARCFVNASGRGPVLDIGAGTGLCGFWLTQLGIRTIDATDISPDMLEQALRKDIYRDAIEANLMQGVPMPRDSYAGFVSSGTFTHGHVGPDAIPLLLRIARRDALFSLSINARHFQDRGFAEMFDQLQSDRRIHNLSLPEHRIYGDRATGPHRDDTALIALFRKT</sequence>
<dbReference type="CDD" id="cd02440">
    <property type="entry name" value="AdoMet_MTases"/>
    <property type="match status" value="1"/>
</dbReference>
<dbReference type="RefSeq" id="WP_406647498.1">
    <property type="nucleotide sequence ID" value="NZ_CP123584.1"/>
</dbReference>
<dbReference type="InterPro" id="IPR029063">
    <property type="entry name" value="SAM-dependent_MTases_sf"/>
</dbReference>
<dbReference type="EMBL" id="CP123584">
    <property type="protein sequence ID" value="WZK89328.1"/>
    <property type="molecule type" value="Genomic_DNA"/>
</dbReference>
<proteinExistence type="predicted"/>
<accession>A0ABZ2XTY6</accession>
<keyword evidence="2" id="KW-0808">Transferase</keyword>
<organism evidence="2 3">
    <name type="scientific">Aliisedimentitalea scapharcae</name>
    <dbReference type="NCBI Taxonomy" id="1524259"/>
    <lineage>
        <taxon>Bacteria</taxon>
        <taxon>Pseudomonadati</taxon>
        <taxon>Pseudomonadota</taxon>
        <taxon>Alphaproteobacteria</taxon>
        <taxon>Rhodobacterales</taxon>
        <taxon>Roseobacteraceae</taxon>
        <taxon>Aliisedimentitalea</taxon>
    </lineage>
</organism>
<evidence type="ECO:0000313" key="2">
    <source>
        <dbReference type="EMBL" id="WZK89328.1"/>
    </source>
</evidence>
<evidence type="ECO:0000313" key="3">
    <source>
        <dbReference type="Proteomes" id="UP001623232"/>
    </source>
</evidence>
<gene>
    <name evidence="2" type="ORF">QEZ52_01885</name>
</gene>
<reference evidence="2 3" key="1">
    <citation type="submission" date="2023-04" db="EMBL/GenBank/DDBJ databases">
        <title>Complete genome sequence of Alisedimentitalea scapharcae.</title>
        <authorList>
            <person name="Rong J.-C."/>
            <person name="Yi M.-L."/>
            <person name="Zhao Q."/>
        </authorList>
    </citation>
    <scope>NUCLEOTIDE SEQUENCE [LARGE SCALE GENOMIC DNA]</scope>
    <source>
        <strain evidence="2 3">KCTC 42119</strain>
    </source>
</reference>